<evidence type="ECO:0000256" key="9">
    <source>
        <dbReference type="ARBA" id="ARBA00025439"/>
    </source>
</evidence>
<reference evidence="12 13" key="1">
    <citation type="submission" date="2023-07" db="EMBL/GenBank/DDBJ databases">
        <title>Genomic Encyclopedia of Type Strains, Phase IV (KMG-IV): sequencing the most valuable type-strain genomes for metagenomic binning, comparative biology and taxonomic classification.</title>
        <authorList>
            <person name="Goeker M."/>
        </authorList>
    </citation>
    <scope>NUCLEOTIDE SEQUENCE [LARGE SCALE GENOMIC DNA]</scope>
    <source>
        <strain evidence="12 13">DSM 19619</strain>
    </source>
</reference>
<keyword evidence="8 11" id="KW-0472">Membrane</keyword>
<comment type="subunit">
    <text evidence="2">The complex is composed of two ATP-binding proteins (LsrA), two transmembrane proteins (LsrC and LsrD) and a solute-binding protein (LsrB).</text>
</comment>
<dbReference type="Proteomes" id="UP001242480">
    <property type="component" value="Unassembled WGS sequence"/>
</dbReference>
<dbReference type="PANTHER" id="PTHR32196:SF71">
    <property type="entry name" value="AUTOINDUCER 2 IMPORT SYSTEM PERMEASE PROTEIN LSRD"/>
    <property type="match status" value="1"/>
</dbReference>
<evidence type="ECO:0000313" key="13">
    <source>
        <dbReference type="Proteomes" id="UP001242480"/>
    </source>
</evidence>
<dbReference type="InterPro" id="IPR001851">
    <property type="entry name" value="ABC_transp_permease"/>
</dbReference>
<organism evidence="12 13">
    <name type="scientific">Labrys wisconsinensis</name>
    <dbReference type="NCBI Taxonomy" id="425677"/>
    <lineage>
        <taxon>Bacteria</taxon>
        <taxon>Pseudomonadati</taxon>
        <taxon>Pseudomonadota</taxon>
        <taxon>Alphaproteobacteria</taxon>
        <taxon>Hyphomicrobiales</taxon>
        <taxon>Xanthobacteraceae</taxon>
        <taxon>Labrys</taxon>
    </lineage>
</organism>
<gene>
    <name evidence="12" type="ORF">QO011_006294</name>
</gene>
<dbReference type="CDD" id="cd06579">
    <property type="entry name" value="TM_PBP1_transp_AraH_like"/>
    <property type="match status" value="1"/>
</dbReference>
<evidence type="ECO:0000256" key="11">
    <source>
        <dbReference type="SAM" id="Phobius"/>
    </source>
</evidence>
<feature type="transmembrane region" description="Helical" evidence="11">
    <location>
        <begin position="119"/>
        <end position="137"/>
    </location>
</feature>
<feature type="transmembrane region" description="Helical" evidence="11">
    <location>
        <begin position="92"/>
        <end position="114"/>
    </location>
</feature>
<dbReference type="Pfam" id="PF02653">
    <property type="entry name" value="BPD_transp_2"/>
    <property type="match status" value="1"/>
</dbReference>
<evidence type="ECO:0000256" key="1">
    <source>
        <dbReference type="ARBA" id="ARBA00004651"/>
    </source>
</evidence>
<evidence type="ECO:0000256" key="6">
    <source>
        <dbReference type="ARBA" id="ARBA00022692"/>
    </source>
</evidence>
<evidence type="ECO:0000256" key="5">
    <source>
        <dbReference type="ARBA" id="ARBA00022519"/>
    </source>
</evidence>
<protein>
    <recommendedName>
        <fullName evidence="10">Autoinducer 2 import system permease protein LsrD</fullName>
    </recommendedName>
</protein>
<evidence type="ECO:0000256" key="2">
    <source>
        <dbReference type="ARBA" id="ARBA00011262"/>
    </source>
</evidence>
<feature type="transmembrane region" description="Helical" evidence="11">
    <location>
        <begin position="291"/>
        <end position="309"/>
    </location>
</feature>
<dbReference type="RefSeq" id="WP_307281280.1">
    <property type="nucleotide sequence ID" value="NZ_JAUSVX010000015.1"/>
</dbReference>
<evidence type="ECO:0000256" key="3">
    <source>
        <dbReference type="ARBA" id="ARBA00022448"/>
    </source>
</evidence>
<name>A0ABU0JG41_9HYPH</name>
<keyword evidence="3" id="KW-0813">Transport</keyword>
<comment type="function">
    <text evidence="9">Part of the ABC transporter complex LsrABCD involved in autoinducer 2 (AI-2) import. Probably responsible for the translocation of the substrate across the membrane.</text>
</comment>
<evidence type="ECO:0000256" key="8">
    <source>
        <dbReference type="ARBA" id="ARBA00023136"/>
    </source>
</evidence>
<keyword evidence="7 11" id="KW-1133">Transmembrane helix</keyword>
<keyword evidence="13" id="KW-1185">Reference proteome</keyword>
<dbReference type="PANTHER" id="PTHR32196">
    <property type="entry name" value="ABC TRANSPORTER PERMEASE PROTEIN YPHD-RELATED-RELATED"/>
    <property type="match status" value="1"/>
</dbReference>
<proteinExistence type="predicted"/>
<dbReference type="EMBL" id="JAUSVX010000015">
    <property type="protein sequence ID" value="MDQ0473260.1"/>
    <property type="molecule type" value="Genomic_DNA"/>
</dbReference>
<sequence length="312" mass="31178">MRRLRAAVADPAMLGFAAAALLWAATVALARGQGGLETLAVALSFAIFAVTVGTGQMFVIASGPGNIDLSSPAVLTLAAYVAMDAMHGADALLPLGLVLAVGVGLLAGVGNFVLIRSLAIPPIIATLASSFVLQSLAMNAGGESTIKPPPLLADFTVLHLFGVQVLLVLGIAGSILAQLVIGRTIFGRHLLAAGQNERAARLAGVPAGRIRLIAYVVSGGLAGLAGFLLAGFTGGAALNMGDSYLMESVAVAVLGGTSVAGGRANAIGIWGAALFLSLLATLLNASGVDAGWRFILSGLTIVAVVCFASDRA</sequence>
<comment type="caution">
    <text evidence="12">The sequence shown here is derived from an EMBL/GenBank/DDBJ whole genome shotgun (WGS) entry which is preliminary data.</text>
</comment>
<evidence type="ECO:0000256" key="4">
    <source>
        <dbReference type="ARBA" id="ARBA00022475"/>
    </source>
</evidence>
<keyword evidence="6 11" id="KW-0812">Transmembrane</keyword>
<accession>A0ABU0JG41</accession>
<feature type="transmembrane region" description="Helical" evidence="11">
    <location>
        <begin position="244"/>
        <end position="260"/>
    </location>
</feature>
<comment type="subcellular location">
    <subcellularLocation>
        <location evidence="1">Cell membrane</location>
        <topology evidence="1">Multi-pass membrane protein</topology>
    </subcellularLocation>
</comment>
<keyword evidence="4" id="KW-1003">Cell membrane</keyword>
<evidence type="ECO:0000256" key="7">
    <source>
        <dbReference type="ARBA" id="ARBA00022989"/>
    </source>
</evidence>
<evidence type="ECO:0000256" key="10">
    <source>
        <dbReference type="ARBA" id="ARBA00039381"/>
    </source>
</evidence>
<evidence type="ECO:0000313" key="12">
    <source>
        <dbReference type="EMBL" id="MDQ0473260.1"/>
    </source>
</evidence>
<feature type="transmembrane region" description="Helical" evidence="11">
    <location>
        <begin position="267"/>
        <end position="285"/>
    </location>
</feature>
<feature type="transmembrane region" description="Helical" evidence="11">
    <location>
        <begin position="212"/>
        <end position="232"/>
    </location>
</feature>
<feature type="transmembrane region" description="Helical" evidence="11">
    <location>
        <begin position="40"/>
        <end position="60"/>
    </location>
</feature>
<feature type="transmembrane region" description="Helical" evidence="11">
    <location>
        <begin position="157"/>
        <end position="181"/>
    </location>
</feature>
<keyword evidence="5" id="KW-0997">Cell inner membrane</keyword>